<protein>
    <submittedName>
        <fullName evidence="2">Uncharacterized protein</fullName>
    </submittedName>
</protein>
<name>K9GF09_PEND1</name>
<reference evidence="3" key="1">
    <citation type="journal article" date="2012" name="BMC Genomics">
        <title>Genome sequence of the necrotrophic fungus Penicillium digitatum, the main postharvest pathogen of citrus.</title>
        <authorList>
            <person name="Marcet-Houben M."/>
            <person name="Ballester A.-R."/>
            <person name="de la Fuente B."/>
            <person name="Harries E."/>
            <person name="Marcos J.F."/>
            <person name="Gonzalez-Candelas L."/>
            <person name="Gabaldon T."/>
        </authorList>
    </citation>
    <scope>NUCLEOTIDE SEQUENCE [LARGE SCALE GENOMIC DNA]</scope>
    <source>
        <strain evidence="3">Pd1 / CECT 20795</strain>
    </source>
</reference>
<feature type="coiled-coil region" evidence="1">
    <location>
        <begin position="65"/>
        <end position="92"/>
    </location>
</feature>
<dbReference type="AlphaFoldDB" id="K9GF09"/>
<evidence type="ECO:0000313" key="3">
    <source>
        <dbReference type="Proteomes" id="UP000009886"/>
    </source>
</evidence>
<dbReference type="RefSeq" id="XP_014538029.2">
    <property type="nucleotide sequence ID" value="XM_014682543.2"/>
</dbReference>
<dbReference type="EMBL" id="AKCU01000101">
    <property type="protein sequence ID" value="EKV20670.1"/>
    <property type="molecule type" value="Genomic_DNA"/>
</dbReference>
<dbReference type="VEuPathDB" id="FungiDB:PDIP_14160"/>
<comment type="caution">
    <text evidence="2">The sequence shown here is derived from an EMBL/GenBank/DDBJ whole genome shotgun (WGS) entry which is preliminary data.</text>
</comment>
<organism evidence="2 3">
    <name type="scientific">Penicillium digitatum (strain Pd1 / CECT 20795)</name>
    <name type="common">Green mold</name>
    <dbReference type="NCBI Taxonomy" id="1170230"/>
    <lineage>
        <taxon>Eukaryota</taxon>
        <taxon>Fungi</taxon>
        <taxon>Dikarya</taxon>
        <taxon>Ascomycota</taxon>
        <taxon>Pezizomycotina</taxon>
        <taxon>Eurotiomycetes</taxon>
        <taxon>Eurotiomycetidae</taxon>
        <taxon>Eurotiales</taxon>
        <taxon>Aspergillaceae</taxon>
        <taxon>Penicillium</taxon>
    </lineage>
</organism>
<accession>K9GF09</accession>
<sequence>MCGNFQEDQEAELIERDTMMTCREDRLQEALQVNINASNDTQIKIRLLLFQDLTEQDSCHVNSEIEKAEAFMEDLKAERLQFQADCDHARAQREDIARFLHEL</sequence>
<dbReference type="KEGG" id="pdp:PDIP_14160"/>
<gene>
    <name evidence="2" type="ORF">PDIP_14160</name>
</gene>
<proteinExistence type="predicted"/>
<dbReference type="Proteomes" id="UP000009886">
    <property type="component" value="Unassembled WGS sequence"/>
</dbReference>
<dbReference type="GeneID" id="26229739"/>
<dbReference type="OrthoDB" id="4347805at2759"/>
<evidence type="ECO:0000256" key="1">
    <source>
        <dbReference type="SAM" id="Coils"/>
    </source>
</evidence>
<dbReference type="HOGENOM" id="CLU_2264626_0_0_1"/>
<evidence type="ECO:0000313" key="2">
    <source>
        <dbReference type="EMBL" id="EKV20670.1"/>
    </source>
</evidence>
<keyword evidence="1" id="KW-0175">Coiled coil</keyword>